<proteinExistence type="predicted"/>
<dbReference type="SUPFAM" id="SSF53474">
    <property type="entry name" value="alpha/beta-Hydrolases"/>
    <property type="match status" value="1"/>
</dbReference>
<sequence>MAEYRRLADPHPQWENFPHNLPPNARILRMNRDRLPINPRSGLEIEEFDVPARDGYAIRVRSYRQSATTSQAALPLLIYFHGGGFVTGGLETDDEPCRAMASEIPILVLNVEYRLAPEHPFPVGFTDCLDVVLWASSPRSQSTLPKNLSLQSGFLIGGTSAGANFTFGIAHLVAQIHKPELLHPVTGILFLAGTICHEDARPEKYADRILSIDEITSGPGLSKKSIQYFAEKYGAPPTDVRRSPLLFGSHAGLAQRAVVYACGWDPRRDETLLVEEILRAEGVATNKYIYPGLPHGFWSTCPDLEESKAWKRDLLKGVRFLLEGGVA</sequence>
<name>A0A0U5FWJ9_ASPCI</name>
<dbReference type="PANTHER" id="PTHR23024:SF166">
    <property type="entry name" value="ALPHA_BETA HYDROLASE FOLD-3 DOMAIN-CONTAINING PROTEIN-RELATED"/>
    <property type="match status" value="1"/>
</dbReference>
<dbReference type="AlphaFoldDB" id="A0A0U5FWJ9"/>
<dbReference type="OrthoDB" id="408631at2759"/>
<evidence type="ECO:0000313" key="3">
    <source>
        <dbReference type="Proteomes" id="UP000054771"/>
    </source>
</evidence>
<organism evidence="2 3">
    <name type="scientific">Aspergillus calidoustus</name>
    <dbReference type="NCBI Taxonomy" id="454130"/>
    <lineage>
        <taxon>Eukaryota</taxon>
        <taxon>Fungi</taxon>
        <taxon>Dikarya</taxon>
        <taxon>Ascomycota</taxon>
        <taxon>Pezizomycotina</taxon>
        <taxon>Eurotiomycetes</taxon>
        <taxon>Eurotiomycetidae</taxon>
        <taxon>Eurotiales</taxon>
        <taxon>Aspergillaceae</taxon>
        <taxon>Aspergillus</taxon>
        <taxon>Aspergillus subgen. Nidulantes</taxon>
    </lineage>
</organism>
<dbReference type="Pfam" id="PF07859">
    <property type="entry name" value="Abhydrolase_3"/>
    <property type="match status" value="1"/>
</dbReference>
<feature type="domain" description="Alpha/beta hydrolase fold-3" evidence="1">
    <location>
        <begin position="77"/>
        <end position="298"/>
    </location>
</feature>
<evidence type="ECO:0000313" key="2">
    <source>
        <dbReference type="EMBL" id="CEL02686.1"/>
    </source>
</evidence>
<dbReference type="Gene3D" id="3.40.50.1820">
    <property type="entry name" value="alpha/beta hydrolase"/>
    <property type="match status" value="1"/>
</dbReference>
<reference evidence="3" key="1">
    <citation type="journal article" date="2016" name="Genome Announc.">
        <title>Draft genome sequences of fungus Aspergillus calidoustus.</title>
        <authorList>
            <person name="Horn F."/>
            <person name="Linde J."/>
            <person name="Mattern D.J."/>
            <person name="Walther G."/>
            <person name="Guthke R."/>
            <person name="Scherlach K."/>
            <person name="Martin K."/>
            <person name="Brakhage A.A."/>
            <person name="Petzke L."/>
            <person name="Valiante V."/>
        </authorList>
    </citation>
    <scope>NUCLEOTIDE SEQUENCE [LARGE SCALE GENOMIC DNA]</scope>
    <source>
        <strain evidence="3">SF006504</strain>
    </source>
</reference>
<accession>A0A0U5FWJ9</accession>
<dbReference type="OMA" id="TICHEDA"/>
<dbReference type="InterPro" id="IPR013094">
    <property type="entry name" value="AB_hydrolase_3"/>
</dbReference>
<keyword evidence="3" id="KW-1185">Reference proteome</keyword>
<gene>
    <name evidence="2" type="ORF">ASPCAL03851</name>
</gene>
<dbReference type="GO" id="GO:0016787">
    <property type="term" value="F:hydrolase activity"/>
    <property type="evidence" value="ECO:0007669"/>
    <property type="project" value="InterPro"/>
</dbReference>
<dbReference type="PANTHER" id="PTHR23024">
    <property type="entry name" value="ARYLACETAMIDE DEACETYLASE"/>
    <property type="match status" value="1"/>
</dbReference>
<dbReference type="STRING" id="454130.A0A0U5FWJ9"/>
<dbReference type="EMBL" id="CDMC01000003">
    <property type="protein sequence ID" value="CEL02686.1"/>
    <property type="molecule type" value="Genomic_DNA"/>
</dbReference>
<dbReference type="InterPro" id="IPR050466">
    <property type="entry name" value="Carboxylest/Gibb_receptor"/>
</dbReference>
<dbReference type="InterPro" id="IPR029058">
    <property type="entry name" value="AB_hydrolase_fold"/>
</dbReference>
<evidence type="ECO:0000259" key="1">
    <source>
        <dbReference type="Pfam" id="PF07859"/>
    </source>
</evidence>
<dbReference type="Proteomes" id="UP000054771">
    <property type="component" value="Unassembled WGS sequence"/>
</dbReference>
<protein>
    <recommendedName>
        <fullName evidence="1">Alpha/beta hydrolase fold-3 domain-containing protein</fullName>
    </recommendedName>
</protein>